<accession>A0AAE8MA87</accession>
<feature type="domain" description="Heterokaryon incompatibility" evidence="1">
    <location>
        <begin position="194"/>
        <end position="389"/>
    </location>
</feature>
<keyword evidence="3" id="KW-1185">Reference proteome</keyword>
<dbReference type="PANTHER" id="PTHR33112">
    <property type="entry name" value="DOMAIN PROTEIN, PUTATIVE-RELATED"/>
    <property type="match status" value="1"/>
</dbReference>
<evidence type="ECO:0000313" key="3">
    <source>
        <dbReference type="Proteomes" id="UP001187734"/>
    </source>
</evidence>
<comment type="caution">
    <text evidence="2">The sequence shown here is derived from an EMBL/GenBank/DDBJ whole genome shotgun (WGS) entry which is preliminary data.</text>
</comment>
<dbReference type="Pfam" id="PF06985">
    <property type="entry name" value="HET"/>
    <property type="match status" value="1"/>
</dbReference>
<proteinExistence type="predicted"/>
<protein>
    <submittedName>
        <fullName evidence="2">Related to tol protein</fullName>
    </submittedName>
</protein>
<evidence type="ECO:0000313" key="2">
    <source>
        <dbReference type="EMBL" id="SPJ78656.1"/>
    </source>
</evidence>
<organism evidence="2 3">
    <name type="scientific">Fusarium torulosum</name>
    <dbReference type="NCBI Taxonomy" id="33205"/>
    <lineage>
        <taxon>Eukaryota</taxon>
        <taxon>Fungi</taxon>
        <taxon>Dikarya</taxon>
        <taxon>Ascomycota</taxon>
        <taxon>Pezizomycotina</taxon>
        <taxon>Sordariomycetes</taxon>
        <taxon>Hypocreomycetidae</taxon>
        <taxon>Hypocreales</taxon>
        <taxon>Nectriaceae</taxon>
        <taxon>Fusarium</taxon>
    </lineage>
</organism>
<dbReference type="AlphaFoldDB" id="A0AAE8MA87"/>
<sequence>MLCATCMSMFQRRATSGDHHQTSENLDRAATNGCRICNCLRGEHVLEHWSPLTYGFFFDAAWELHGEIQFYHEGKLYPQKTQNWKVYLQVSKSTSIPPGYQDFLSSVNSDLTLDPSGVRLDFPPLRDIPDNTGHKDVLQLAKGWLEKCQNEDGCHVKFSATTKWWCPGRLIDVGSETQSPRLVISGRDDIDGSYAALSHCWGENPDFLMLSCDNLGEFRKEVKLSELPASFRDAIITCRHLEIPYIWIDSLCILQSGPTSKEDWLYHSEEMHRVYDHCLLNISLDVSSNPHQGAFRTRNTLYLQDCYLWTPFSLFPKSVDSPPASHRGFFTGDDEDLEVSALDVEDVGETDDTLETTAQQNLCVIFTRDDFYHARLHLPINERAWVFQERLLSPRTLYFSTDRIAWECECKDARINRRSKTINEYLPDGLFGSITGTFDCLYQEDYSIPNVSTATRYYDLVISYTTRQLTFPDKDKLVAFASVARRCTSGLGNDYYAGIFRSIMPIGLLWQATWTGCITRPAAYRAPSWSWASVDSRVFFGLLYDGGVTFAQVQDVAVELVDEHNRFGQVKSASLTITGPLIASKLISPDKLGEVTFELPVHVQALPVSKEEKNEILSQNDVFLFAILGDSEHQMGKLTLGIVLQIDADGYYRRIGLWEAKEGFTSQKGIDGTSFETKTITIL</sequence>
<dbReference type="PANTHER" id="PTHR33112:SF10">
    <property type="entry name" value="TOL"/>
    <property type="match status" value="1"/>
</dbReference>
<dbReference type="Proteomes" id="UP001187734">
    <property type="component" value="Unassembled WGS sequence"/>
</dbReference>
<dbReference type="EMBL" id="ONZP01000235">
    <property type="protein sequence ID" value="SPJ78656.1"/>
    <property type="molecule type" value="Genomic_DNA"/>
</dbReference>
<name>A0AAE8MA87_9HYPO</name>
<reference evidence="2" key="1">
    <citation type="submission" date="2018-03" db="EMBL/GenBank/DDBJ databases">
        <authorList>
            <person name="Guldener U."/>
        </authorList>
    </citation>
    <scope>NUCLEOTIDE SEQUENCE</scope>
</reference>
<dbReference type="InterPro" id="IPR010730">
    <property type="entry name" value="HET"/>
</dbReference>
<evidence type="ECO:0000259" key="1">
    <source>
        <dbReference type="Pfam" id="PF06985"/>
    </source>
</evidence>
<gene>
    <name evidence="2" type="ORF">FTOL_07046</name>
</gene>